<keyword evidence="3" id="KW-1185">Reference proteome</keyword>
<sequence length="162" mass="17906">MIFKKIEEIHWNRILEIQDDSYQEVGAEELDVLKSKNAVAPDTCFVCVSKSGGVVGYLLSHPWNGVYPPKLFEPLPNITHCEYLYLHDMAISPQSKGRGVGRAAALKLFEIAKNKGMNKVVLVAVQGSESFWSTIGFQEVKGVSVCSSYGEKALLMEKVLAV</sequence>
<organism evidence="2 3">
    <name type="scientific">Pseudoalteromonas obscura</name>
    <dbReference type="NCBI Taxonomy" id="3048491"/>
    <lineage>
        <taxon>Bacteria</taxon>
        <taxon>Pseudomonadati</taxon>
        <taxon>Pseudomonadota</taxon>
        <taxon>Gammaproteobacteria</taxon>
        <taxon>Alteromonadales</taxon>
        <taxon>Pseudoalteromonadaceae</taxon>
        <taxon>Pseudoalteromonas</taxon>
    </lineage>
</organism>
<proteinExistence type="predicted"/>
<evidence type="ECO:0000259" key="1">
    <source>
        <dbReference type="PROSITE" id="PS51186"/>
    </source>
</evidence>
<dbReference type="InterPro" id="IPR000182">
    <property type="entry name" value="GNAT_dom"/>
</dbReference>
<evidence type="ECO:0000313" key="2">
    <source>
        <dbReference type="EMBL" id="MDK2596847.1"/>
    </source>
</evidence>
<dbReference type="PROSITE" id="PS51186">
    <property type="entry name" value="GNAT"/>
    <property type="match status" value="1"/>
</dbReference>
<evidence type="ECO:0000313" key="3">
    <source>
        <dbReference type="Proteomes" id="UP001231915"/>
    </source>
</evidence>
<feature type="domain" description="N-acetyltransferase" evidence="1">
    <location>
        <begin position="1"/>
        <end position="161"/>
    </location>
</feature>
<dbReference type="RefSeq" id="WP_284137971.1">
    <property type="nucleotide sequence ID" value="NZ_JASJUT010000008.1"/>
</dbReference>
<reference evidence="2 3" key="1">
    <citation type="submission" date="2023-05" db="EMBL/GenBank/DDBJ databases">
        <title>Pseudoalteromonas ardens sp. nov., Pseudoalteromonas obscura sp. nov., and Pseudoalteromonas umbrosa sp. nov., isolated from the coral Montipora capitata.</title>
        <authorList>
            <person name="Thomas E.M."/>
            <person name="Smith E.M."/>
            <person name="Papke E."/>
            <person name="Shlafstein M.D."/>
            <person name="Oline D.K."/>
            <person name="Videau P."/>
            <person name="Saw J.H."/>
            <person name="Strangman W.K."/>
            <person name="Ushijima B."/>
        </authorList>
    </citation>
    <scope>NUCLEOTIDE SEQUENCE [LARGE SCALE GENOMIC DNA]</scope>
    <source>
        <strain evidence="2 3">P94</strain>
    </source>
</reference>
<dbReference type="InterPro" id="IPR016181">
    <property type="entry name" value="Acyl_CoA_acyltransferase"/>
</dbReference>
<dbReference type="Gene3D" id="3.40.630.30">
    <property type="match status" value="1"/>
</dbReference>
<name>A0ABT7EP77_9GAMM</name>
<dbReference type="EMBL" id="JASJUT010000008">
    <property type="protein sequence ID" value="MDK2596847.1"/>
    <property type="molecule type" value="Genomic_DNA"/>
</dbReference>
<gene>
    <name evidence="2" type="ORF">QNM18_17490</name>
</gene>
<dbReference type="Pfam" id="PF00583">
    <property type="entry name" value="Acetyltransf_1"/>
    <property type="match status" value="1"/>
</dbReference>
<accession>A0ABT7EP77</accession>
<comment type="caution">
    <text evidence="2">The sequence shown here is derived from an EMBL/GenBank/DDBJ whole genome shotgun (WGS) entry which is preliminary data.</text>
</comment>
<dbReference type="CDD" id="cd04301">
    <property type="entry name" value="NAT_SF"/>
    <property type="match status" value="1"/>
</dbReference>
<dbReference type="SUPFAM" id="SSF55729">
    <property type="entry name" value="Acyl-CoA N-acyltransferases (Nat)"/>
    <property type="match status" value="1"/>
</dbReference>
<protein>
    <submittedName>
        <fullName evidence="2">GNAT family N-acetyltransferase</fullName>
    </submittedName>
</protein>
<dbReference type="Proteomes" id="UP001231915">
    <property type="component" value="Unassembled WGS sequence"/>
</dbReference>